<feature type="region of interest" description="Disordered" evidence="1">
    <location>
        <begin position="111"/>
        <end position="223"/>
    </location>
</feature>
<keyword evidence="3" id="KW-1185">Reference proteome</keyword>
<feature type="region of interest" description="Disordered" evidence="1">
    <location>
        <begin position="68"/>
        <end position="96"/>
    </location>
</feature>
<proteinExistence type="predicted"/>
<evidence type="ECO:0000313" key="3">
    <source>
        <dbReference type="Proteomes" id="UP001620645"/>
    </source>
</evidence>
<comment type="caution">
    <text evidence="2">The sequence shown here is derived from an EMBL/GenBank/DDBJ whole genome shotgun (WGS) entry which is preliminary data.</text>
</comment>
<reference evidence="2 3" key="1">
    <citation type="submission" date="2024-10" db="EMBL/GenBank/DDBJ databases">
        <authorList>
            <person name="Kim D."/>
        </authorList>
    </citation>
    <scope>NUCLEOTIDE SEQUENCE [LARGE SCALE GENOMIC DNA]</scope>
    <source>
        <strain evidence="2">Taebaek</strain>
    </source>
</reference>
<feature type="region of interest" description="Disordered" evidence="1">
    <location>
        <begin position="34"/>
        <end position="53"/>
    </location>
</feature>
<feature type="compositionally biased region" description="Basic and acidic residues" evidence="1">
    <location>
        <begin position="162"/>
        <end position="194"/>
    </location>
</feature>
<dbReference type="EMBL" id="JBICCN010000054">
    <property type="protein sequence ID" value="KAL3097543.1"/>
    <property type="molecule type" value="Genomic_DNA"/>
</dbReference>
<feature type="compositionally biased region" description="Basic and acidic residues" evidence="1">
    <location>
        <begin position="128"/>
        <end position="141"/>
    </location>
</feature>
<accession>A0ABD2K3Z8</accession>
<dbReference type="AlphaFoldDB" id="A0ABD2K3Z8"/>
<evidence type="ECO:0000313" key="2">
    <source>
        <dbReference type="EMBL" id="KAL3097543.1"/>
    </source>
</evidence>
<protein>
    <submittedName>
        <fullName evidence="2">Uncharacterized protein</fullName>
    </submittedName>
</protein>
<evidence type="ECO:0000256" key="1">
    <source>
        <dbReference type="SAM" id="MobiDB-lite"/>
    </source>
</evidence>
<name>A0ABD2K3Z8_HETSC</name>
<sequence>MFEQSESAFRELAEELTKFYVFSAEYLQQNRLEENSAMESDEEIAEENGKQQNDEIAAAAKAKRRALKTVAKKGIPPTDDAATEGETRAERRAKRRALRSSLVEELRAEMGQAPEVVTDQQQTNAIRRRAEAQRRFEEAHFVRLSGGEQKRRRLNKASGDGSDLRHLLDFGRYRFRNGETTEEKTTTTRQEFRTPKRHKGPKRNDKKRREKKKGGKRKGKPRP</sequence>
<dbReference type="Proteomes" id="UP001620645">
    <property type="component" value="Unassembled WGS sequence"/>
</dbReference>
<organism evidence="2 3">
    <name type="scientific">Heterodera schachtii</name>
    <name type="common">Sugarbeet cyst nematode worm</name>
    <name type="synonym">Tylenchus schachtii</name>
    <dbReference type="NCBI Taxonomy" id="97005"/>
    <lineage>
        <taxon>Eukaryota</taxon>
        <taxon>Metazoa</taxon>
        <taxon>Ecdysozoa</taxon>
        <taxon>Nematoda</taxon>
        <taxon>Chromadorea</taxon>
        <taxon>Rhabditida</taxon>
        <taxon>Tylenchina</taxon>
        <taxon>Tylenchomorpha</taxon>
        <taxon>Tylenchoidea</taxon>
        <taxon>Heteroderidae</taxon>
        <taxon>Heteroderinae</taxon>
        <taxon>Heterodera</taxon>
    </lineage>
</organism>
<feature type="compositionally biased region" description="Basic residues" evidence="1">
    <location>
        <begin position="195"/>
        <end position="223"/>
    </location>
</feature>
<gene>
    <name evidence="2" type="ORF">niasHS_003991</name>
</gene>